<dbReference type="EMBL" id="VIFM01000155">
    <property type="protein sequence ID" value="TQF12081.1"/>
    <property type="molecule type" value="Genomic_DNA"/>
</dbReference>
<evidence type="ECO:0000256" key="1">
    <source>
        <dbReference type="SAM" id="SignalP"/>
    </source>
</evidence>
<feature type="signal peptide" evidence="1">
    <location>
        <begin position="1"/>
        <end position="28"/>
    </location>
</feature>
<dbReference type="AlphaFoldDB" id="A0A540WSS6"/>
<gene>
    <name evidence="2" type="ORF">FJV41_30815</name>
</gene>
<dbReference type="PROSITE" id="PS51257">
    <property type="entry name" value="PROKAR_LIPOPROTEIN"/>
    <property type="match status" value="1"/>
</dbReference>
<name>A0A540WSS6_9BACT</name>
<dbReference type="Proteomes" id="UP000315369">
    <property type="component" value="Unassembled WGS sequence"/>
</dbReference>
<accession>A0A540WSS6</accession>
<sequence>MRIRRGSRGVWVSGAVWALLACSSTASKTEAAEETVRRFFEALPSEDCAVLGPLLATGGSMRPCEEAVREMHEHGLSLVGIVESKLDGRDSDAVLVRARIARDGEVGKEPWLLRVERQAGGWRVRF</sequence>
<evidence type="ECO:0000313" key="3">
    <source>
        <dbReference type="Proteomes" id="UP000315369"/>
    </source>
</evidence>
<protein>
    <recommendedName>
        <fullName evidence="4">Lipoprotein</fullName>
    </recommendedName>
</protein>
<evidence type="ECO:0000313" key="2">
    <source>
        <dbReference type="EMBL" id="TQF12081.1"/>
    </source>
</evidence>
<reference evidence="2 3" key="1">
    <citation type="submission" date="2019-06" db="EMBL/GenBank/DDBJ databases">
        <authorList>
            <person name="Livingstone P."/>
            <person name="Whitworth D."/>
        </authorList>
    </citation>
    <scope>NUCLEOTIDE SEQUENCE [LARGE SCALE GENOMIC DNA]</scope>
    <source>
        <strain evidence="2 3">AM401</strain>
    </source>
</reference>
<comment type="caution">
    <text evidence="2">The sequence shown here is derived from an EMBL/GenBank/DDBJ whole genome shotgun (WGS) entry which is preliminary data.</text>
</comment>
<proteinExistence type="predicted"/>
<evidence type="ECO:0008006" key="4">
    <source>
        <dbReference type="Google" id="ProtNLM"/>
    </source>
</evidence>
<organism evidence="2 3">
    <name type="scientific">Myxococcus llanfairpwllgwyngyllgogerychwyrndrobwllllantysiliogogogochensis</name>
    <dbReference type="NCBI Taxonomy" id="2590453"/>
    <lineage>
        <taxon>Bacteria</taxon>
        <taxon>Pseudomonadati</taxon>
        <taxon>Myxococcota</taxon>
        <taxon>Myxococcia</taxon>
        <taxon>Myxococcales</taxon>
        <taxon>Cystobacterineae</taxon>
        <taxon>Myxococcaceae</taxon>
        <taxon>Myxococcus</taxon>
    </lineage>
</organism>
<dbReference type="OrthoDB" id="5383048at2"/>
<keyword evidence="1" id="KW-0732">Signal</keyword>
<dbReference type="RefSeq" id="WP_141646162.1">
    <property type="nucleotide sequence ID" value="NZ_VIFM01000155.1"/>
</dbReference>
<feature type="chain" id="PRO_5021890854" description="Lipoprotein" evidence="1">
    <location>
        <begin position="29"/>
        <end position="126"/>
    </location>
</feature>
<keyword evidence="3" id="KW-1185">Reference proteome</keyword>